<dbReference type="Proteomes" id="UP000639859">
    <property type="component" value="Unassembled WGS sequence"/>
</dbReference>
<organism evidence="3 4">
    <name type="scientific">Caulobacter hibisci</name>
    <dbReference type="NCBI Taxonomy" id="2035993"/>
    <lineage>
        <taxon>Bacteria</taxon>
        <taxon>Pseudomonadati</taxon>
        <taxon>Pseudomonadota</taxon>
        <taxon>Alphaproteobacteria</taxon>
        <taxon>Caulobacterales</taxon>
        <taxon>Caulobacteraceae</taxon>
        <taxon>Caulobacter</taxon>
    </lineage>
</organism>
<proteinExistence type="inferred from homology"/>
<dbReference type="SUPFAM" id="SSF53448">
    <property type="entry name" value="Nucleotide-diphospho-sugar transferases"/>
    <property type="match status" value="1"/>
</dbReference>
<dbReference type="CDD" id="cd02511">
    <property type="entry name" value="Beta4Glucosyltransferase"/>
    <property type="match status" value="1"/>
</dbReference>
<dbReference type="PANTHER" id="PTHR43630">
    <property type="entry name" value="POLY-BETA-1,6-N-ACETYL-D-GLUCOSAMINE SYNTHASE"/>
    <property type="match status" value="1"/>
</dbReference>
<sequence length="277" mass="30024">MIALSGLVCAHNEEARLAECLAALSFCDEIVVVADRCSDRTESIARKMGARVVSGIFPVEGARKTAGVAACRGQWVFELDADEGVPPELAGEIRAVVDAKDSADWYQVPVDNYIGERLVRRGWGGSFGASSVARLFRNGVKTWKNDRVHPGTVFTGTFGGRLDGAIVHKVDDDVPDMIQRLNRYTDLRAQDLADKGKVKSLADDSFRALRRFLKCYVSRQGYKEGDYGFVIAVMAGLYPLISNLKARELMAARRGVVITAEPMVAPAGELALGQAAG</sequence>
<dbReference type="InterPro" id="IPR029044">
    <property type="entry name" value="Nucleotide-diphossugar_trans"/>
</dbReference>
<reference evidence="3 4" key="1">
    <citation type="submission" date="2020-11" db="EMBL/GenBank/DDBJ databases">
        <title>genome sequence of strain KACC 18849.</title>
        <authorList>
            <person name="Gao J."/>
            <person name="Zhang X."/>
        </authorList>
    </citation>
    <scope>NUCLEOTIDE SEQUENCE [LARGE SCALE GENOMIC DNA]</scope>
    <source>
        <strain evidence="3 4">KACC 18849</strain>
    </source>
</reference>
<comment type="caution">
    <text evidence="3">The sequence shown here is derived from an EMBL/GenBank/DDBJ whole genome shotgun (WGS) entry which is preliminary data.</text>
</comment>
<evidence type="ECO:0000259" key="2">
    <source>
        <dbReference type="Pfam" id="PF00535"/>
    </source>
</evidence>
<name>A0ABS0ST29_9CAUL</name>
<keyword evidence="4" id="KW-1185">Reference proteome</keyword>
<dbReference type="PANTHER" id="PTHR43630:SF2">
    <property type="entry name" value="GLYCOSYLTRANSFERASE"/>
    <property type="match status" value="1"/>
</dbReference>
<dbReference type="RefSeq" id="WP_198574759.1">
    <property type="nucleotide sequence ID" value="NZ_JADWOX010000002.1"/>
</dbReference>
<gene>
    <name evidence="3" type="ORF">I4Q42_03930</name>
</gene>
<dbReference type="Pfam" id="PF00535">
    <property type="entry name" value="Glycos_transf_2"/>
    <property type="match status" value="1"/>
</dbReference>
<dbReference type="Gene3D" id="3.90.550.10">
    <property type="entry name" value="Spore Coat Polysaccharide Biosynthesis Protein SpsA, Chain A"/>
    <property type="match status" value="1"/>
</dbReference>
<dbReference type="InterPro" id="IPR001173">
    <property type="entry name" value="Glyco_trans_2-like"/>
</dbReference>
<evidence type="ECO:0000313" key="4">
    <source>
        <dbReference type="Proteomes" id="UP000639859"/>
    </source>
</evidence>
<comment type="similarity">
    <text evidence="1">Belongs to the glycosyltransferase 2 family. WaaE/KdtX subfamily.</text>
</comment>
<feature type="domain" description="Glycosyltransferase 2-like" evidence="2">
    <location>
        <begin position="7"/>
        <end position="112"/>
    </location>
</feature>
<evidence type="ECO:0000256" key="1">
    <source>
        <dbReference type="ARBA" id="ARBA00038494"/>
    </source>
</evidence>
<protein>
    <submittedName>
        <fullName evidence="3">Glycosyltransferase family 2 protein</fullName>
    </submittedName>
</protein>
<accession>A0ABS0ST29</accession>
<dbReference type="EMBL" id="JADWOX010000002">
    <property type="protein sequence ID" value="MBI1682812.1"/>
    <property type="molecule type" value="Genomic_DNA"/>
</dbReference>
<evidence type="ECO:0000313" key="3">
    <source>
        <dbReference type="EMBL" id="MBI1682812.1"/>
    </source>
</evidence>